<sequence>MTKPADLMSTRKRRSRSPFEAGGLWIWSGEARIEAVNGEGDRPREMVIDLSCGEAVVWEESGRNLLKDDDREGVNQSLVVKN</sequence>
<comment type="caution">
    <text evidence="1">The sequence shown here is derived from an EMBL/GenBank/DDBJ whole genome shotgun (WGS) entry which is preliminary data.</text>
</comment>
<protein>
    <submittedName>
        <fullName evidence="1">Uncharacterized protein</fullName>
    </submittedName>
</protein>
<organism evidence="1 2">
    <name type="scientific">Nepenthes gracilis</name>
    <name type="common">Slender pitcher plant</name>
    <dbReference type="NCBI Taxonomy" id="150966"/>
    <lineage>
        <taxon>Eukaryota</taxon>
        <taxon>Viridiplantae</taxon>
        <taxon>Streptophyta</taxon>
        <taxon>Embryophyta</taxon>
        <taxon>Tracheophyta</taxon>
        <taxon>Spermatophyta</taxon>
        <taxon>Magnoliopsida</taxon>
        <taxon>eudicotyledons</taxon>
        <taxon>Gunneridae</taxon>
        <taxon>Pentapetalae</taxon>
        <taxon>Caryophyllales</taxon>
        <taxon>Nepenthaceae</taxon>
        <taxon>Nepenthes</taxon>
    </lineage>
</organism>
<gene>
    <name evidence="1" type="ORF">Nepgr_028161</name>
</gene>
<dbReference type="AlphaFoldDB" id="A0AAD3TBT8"/>
<dbReference type="EMBL" id="BSYO01000031">
    <property type="protein sequence ID" value="GMH26318.1"/>
    <property type="molecule type" value="Genomic_DNA"/>
</dbReference>
<evidence type="ECO:0000313" key="1">
    <source>
        <dbReference type="EMBL" id="GMH26318.1"/>
    </source>
</evidence>
<dbReference type="Proteomes" id="UP001279734">
    <property type="component" value="Unassembled WGS sequence"/>
</dbReference>
<reference evidence="1" key="1">
    <citation type="submission" date="2023-05" db="EMBL/GenBank/DDBJ databases">
        <title>Nepenthes gracilis genome sequencing.</title>
        <authorList>
            <person name="Fukushima K."/>
        </authorList>
    </citation>
    <scope>NUCLEOTIDE SEQUENCE</scope>
    <source>
        <strain evidence="1">SING2019-196</strain>
    </source>
</reference>
<proteinExistence type="predicted"/>
<accession>A0AAD3TBT8</accession>
<keyword evidence="2" id="KW-1185">Reference proteome</keyword>
<name>A0AAD3TBT8_NEPGR</name>
<evidence type="ECO:0000313" key="2">
    <source>
        <dbReference type="Proteomes" id="UP001279734"/>
    </source>
</evidence>